<keyword evidence="4" id="KW-0378">Hydrolase</keyword>
<keyword evidence="3" id="KW-0479">Metal-binding</keyword>
<sequence>MVGWLAAGAFLTVAAQTPAASPGESDAARALRQSEQDQESHREAARAAKARAAAASAAALHLGAAEEAARTRLRAAEEASAAAIERRAQIRARQSALEARRDAETAQLERLLPIAVRLSLYPAETLLAVPAPPDEAVRGVAVLHGLAREIAATAAQLQADRAALAAIAAESVEAARQLDADITTQRSLAAALDQQIATMRQSAQADEGAALEAERAAADDAAHAADLRAALARLAADRARAEAEARAKTRALAEHHAGAALSQARQREALLAHPAGPGLGAAQGRLIAPVSGAVIGHFGAPGEAGPAEGITFRAPPEARVLSPCQGKVAFAGPFRSYGVMVIVDCGDGYDFVLAGLARLASAVGERVRAGDPVGAMAAWASPDDEKAPLLYVELRHHGQAIDPLPWLQAKG</sequence>
<comment type="cofactor">
    <cofactor evidence="1">
        <name>Zn(2+)</name>
        <dbReference type="ChEBI" id="CHEBI:29105"/>
    </cofactor>
</comment>
<keyword evidence="5" id="KW-0862">Zinc</keyword>
<evidence type="ECO:0000256" key="3">
    <source>
        <dbReference type="ARBA" id="ARBA00022723"/>
    </source>
</evidence>
<dbReference type="SUPFAM" id="SSF51261">
    <property type="entry name" value="Duplicated hybrid motif"/>
    <property type="match status" value="1"/>
</dbReference>
<evidence type="ECO:0000256" key="2">
    <source>
        <dbReference type="ARBA" id="ARBA00022670"/>
    </source>
</evidence>
<evidence type="ECO:0000256" key="1">
    <source>
        <dbReference type="ARBA" id="ARBA00001947"/>
    </source>
</evidence>
<feature type="coiled-coil region" evidence="7">
    <location>
        <begin position="224"/>
        <end position="251"/>
    </location>
</feature>
<dbReference type="EMBL" id="DTQM01000038">
    <property type="protein sequence ID" value="HGC41952.1"/>
    <property type="molecule type" value="Genomic_DNA"/>
</dbReference>
<proteinExistence type="predicted"/>
<evidence type="ECO:0000256" key="4">
    <source>
        <dbReference type="ARBA" id="ARBA00022801"/>
    </source>
</evidence>
<comment type="caution">
    <text evidence="9">The sequence shown here is derived from an EMBL/GenBank/DDBJ whole genome shotgun (WGS) entry which is preliminary data.</text>
</comment>
<dbReference type="GO" id="GO:0046872">
    <property type="term" value="F:metal ion binding"/>
    <property type="evidence" value="ECO:0007669"/>
    <property type="project" value="UniProtKB-KW"/>
</dbReference>
<name>A0A8J4M569_9PROT</name>
<keyword evidence="2" id="KW-0645">Protease</keyword>
<feature type="domain" description="M23ase beta-sheet core" evidence="8">
    <location>
        <begin position="307"/>
        <end position="403"/>
    </location>
</feature>
<dbReference type="Pfam" id="PF01551">
    <property type="entry name" value="Peptidase_M23"/>
    <property type="match status" value="1"/>
</dbReference>
<dbReference type="InterPro" id="IPR016047">
    <property type="entry name" value="M23ase_b-sheet_dom"/>
</dbReference>
<organism evidence="9">
    <name type="scientific">Acidicaldus sp</name>
    <dbReference type="NCBI Taxonomy" id="1872105"/>
    <lineage>
        <taxon>Bacteria</taxon>
        <taxon>Pseudomonadati</taxon>
        <taxon>Pseudomonadota</taxon>
        <taxon>Alphaproteobacteria</taxon>
        <taxon>Acetobacterales</taxon>
        <taxon>Acetobacteraceae</taxon>
        <taxon>Acidicaldus</taxon>
    </lineage>
</organism>
<dbReference type="PANTHER" id="PTHR21666">
    <property type="entry name" value="PEPTIDASE-RELATED"/>
    <property type="match status" value="1"/>
</dbReference>
<evidence type="ECO:0000256" key="5">
    <source>
        <dbReference type="ARBA" id="ARBA00022833"/>
    </source>
</evidence>
<dbReference type="PANTHER" id="PTHR21666:SF288">
    <property type="entry name" value="CELL DIVISION PROTEIN YTFB"/>
    <property type="match status" value="1"/>
</dbReference>
<reference evidence="9" key="1">
    <citation type="journal article" date="2020" name="mSystems">
        <title>Genome- and Community-Level Interaction Insights into Carbon Utilization and Element Cycling Functions of Hydrothermarchaeota in Hydrothermal Sediment.</title>
        <authorList>
            <person name="Zhou Z."/>
            <person name="Liu Y."/>
            <person name="Xu W."/>
            <person name="Pan J."/>
            <person name="Luo Z.H."/>
            <person name="Li M."/>
        </authorList>
    </citation>
    <scope>NUCLEOTIDE SEQUENCE</scope>
    <source>
        <strain evidence="9">SpSt-997</strain>
    </source>
</reference>
<evidence type="ECO:0000256" key="7">
    <source>
        <dbReference type="SAM" id="Coils"/>
    </source>
</evidence>
<keyword evidence="6" id="KW-0482">Metalloprotease</keyword>
<dbReference type="InterPro" id="IPR011055">
    <property type="entry name" value="Dup_hybrid_motif"/>
</dbReference>
<dbReference type="InterPro" id="IPR050570">
    <property type="entry name" value="Cell_wall_metabolism_enzyme"/>
</dbReference>
<evidence type="ECO:0000256" key="6">
    <source>
        <dbReference type="ARBA" id="ARBA00023049"/>
    </source>
</evidence>
<dbReference type="CDD" id="cd12797">
    <property type="entry name" value="M23_peptidase"/>
    <property type="match status" value="1"/>
</dbReference>
<keyword evidence="7" id="KW-0175">Coiled coil</keyword>
<dbReference type="GO" id="GO:0004222">
    <property type="term" value="F:metalloendopeptidase activity"/>
    <property type="evidence" value="ECO:0007669"/>
    <property type="project" value="TreeGrafter"/>
</dbReference>
<evidence type="ECO:0000259" key="8">
    <source>
        <dbReference type="Pfam" id="PF01551"/>
    </source>
</evidence>
<evidence type="ECO:0000313" key="9">
    <source>
        <dbReference type="EMBL" id="HGC41952.1"/>
    </source>
</evidence>
<dbReference type="AlphaFoldDB" id="A0A8J4M569"/>
<accession>A0A8J4M569</accession>
<dbReference type="GO" id="GO:0006508">
    <property type="term" value="P:proteolysis"/>
    <property type="evidence" value="ECO:0007669"/>
    <property type="project" value="UniProtKB-KW"/>
</dbReference>
<feature type="coiled-coil region" evidence="7">
    <location>
        <begin position="31"/>
        <end position="93"/>
    </location>
</feature>
<protein>
    <submittedName>
        <fullName evidence="9">Peptidase M23</fullName>
    </submittedName>
</protein>
<dbReference type="Gene3D" id="2.70.70.10">
    <property type="entry name" value="Glucose Permease (Domain IIA)"/>
    <property type="match status" value="1"/>
</dbReference>
<gene>
    <name evidence="9" type="ORF">ENY07_01840</name>
</gene>